<keyword evidence="2" id="KW-0732">Signal</keyword>
<dbReference type="AlphaFoldDB" id="A0A078APW3"/>
<gene>
    <name evidence="3" type="primary">Contig16303.g17364</name>
    <name evidence="3" type="ORF">STYLEM_12021</name>
</gene>
<evidence type="ECO:0008006" key="5">
    <source>
        <dbReference type="Google" id="ProtNLM"/>
    </source>
</evidence>
<evidence type="ECO:0000256" key="1">
    <source>
        <dbReference type="SAM" id="Phobius"/>
    </source>
</evidence>
<accession>A0A078APW3</accession>
<keyword evidence="1" id="KW-0812">Transmembrane</keyword>
<dbReference type="InParanoid" id="A0A078APW3"/>
<name>A0A078APW3_STYLE</name>
<keyword evidence="1" id="KW-0472">Membrane</keyword>
<organism evidence="3 4">
    <name type="scientific">Stylonychia lemnae</name>
    <name type="common">Ciliate</name>
    <dbReference type="NCBI Taxonomy" id="5949"/>
    <lineage>
        <taxon>Eukaryota</taxon>
        <taxon>Sar</taxon>
        <taxon>Alveolata</taxon>
        <taxon>Ciliophora</taxon>
        <taxon>Intramacronucleata</taxon>
        <taxon>Spirotrichea</taxon>
        <taxon>Stichotrichia</taxon>
        <taxon>Sporadotrichida</taxon>
        <taxon>Oxytrichidae</taxon>
        <taxon>Stylonychinae</taxon>
        <taxon>Stylonychia</taxon>
    </lineage>
</organism>
<evidence type="ECO:0000313" key="3">
    <source>
        <dbReference type="EMBL" id="CDW82983.1"/>
    </source>
</evidence>
<sequence>MKSFKLSVRIFTMTAMLLVAGISYSSSVPLDFADIHPSTSIQDCINTARQFDYTILANLANTPAIGIPYTNYYETVSCPVKNKCPDGIKRSTCIWQRILYLSCEGQNTVQYPVQMLIGTNSLPNHCYYTDGDPPIGDQSRYNTYILLVMFNPTLLKQSSKLENYITFDELNVENYMCSETWGKNANIDLNFRPVDALTSDISGSLVLWNEEAIGDYPYDLIRLPSSDKIVGIALNGVFIFSAISIYGYDAFYPTSFGTRNSPKGVTADLCLGTSEGYRTYAYHMYSPCIYETSQRQKADYCATDDLCKKSVIEYAKFHTHSSKKVITPIGIAKDGRFIYGPYNKNGDLWQPCDVDMCNGIQFGDPTNPYYVYVATMFFPYTVGCWGPSNRVRNVVPRCSSNVQACTQAILSFYTSVAIVMGLFASVLAFAV</sequence>
<dbReference type="EMBL" id="CCKQ01011420">
    <property type="protein sequence ID" value="CDW82983.1"/>
    <property type="molecule type" value="Genomic_DNA"/>
</dbReference>
<evidence type="ECO:0000313" key="4">
    <source>
        <dbReference type="Proteomes" id="UP000039865"/>
    </source>
</evidence>
<protein>
    <recommendedName>
        <fullName evidence="5">YHYH domain-containing protein</fullName>
    </recommendedName>
</protein>
<evidence type="ECO:0000256" key="2">
    <source>
        <dbReference type="SAM" id="SignalP"/>
    </source>
</evidence>
<keyword evidence="4" id="KW-1185">Reference proteome</keyword>
<proteinExistence type="predicted"/>
<keyword evidence="1" id="KW-1133">Transmembrane helix</keyword>
<reference evidence="3 4" key="1">
    <citation type="submission" date="2014-06" db="EMBL/GenBank/DDBJ databases">
        <authorList>
            <person name="Swart Estienne"/>
        </authorList>
    </citation>
    <scope>NUCLEOTIDE SEQUENCE [LARGE SCALE GENOMIC DNA]</scope>
    <source>
        <strain evidence="3 4">130c</strain>
    </source>
</reference>
<feature type="transmembrane region" description="Helical" evidence="1">
    <location>
        <begin position="408"/>
        <end position="430"/>
    </location>
</feature>
<feature type="chain" id="PRO_5001729549" description="YHYH domain-containing protein" evidence="2">
    <location>
        <begin position="28"/>
        <end position="431"/>
    </location>
</feature>
<dbReference type="Proteomes" id="UP000039865">
    <property type="component" value="Unassembled WGS sequence"/>
</dbReference>
<dbReference type="OrthoDB" id="185085at2759"/>
<feature type="signal peptide" evidence="2">
    <location>
        <begin position="1"/>
        <end position="27"/>
    </location>
</feature>